<gene>
    <name evidence="7 8" type="primary">LOC111009009</name>
</gene>
<feature type="domain" description="BZIP" evidence="5">
    <location>
        <begin position="140"/>
        <end position="185"/>
    </location>
</feature>
<dbReference type="CDD" id="cd14707">
    <property type="entry name" value="bZIP_plant_BZIP46"/>
    <property type="match status" value="1"/>
</dbReference>
<keyword evidence="2" id="KW-0238">DNA-binding</keyword>
<dbReference type="SUPFAM" id="SSF57959">
    <property type="entry name" value="Leucine zipper domain"/>
    <property type="match status" value="1"/>
</dbReference>
<evidence type="ECO:0000256" key="1">
    <source>
        <dbReference type="ARBA" id="ARBA00004123"/>
    </source>
</evidence>
<dbReference type="KEGG" id="mcha:111009009"/>
<dbReference type="InterPro" id="IPR046347">
    <property type="entry name" value="bZIP_sf"/>
</dbReference>
<dbReference type="InterPro" id="IPR043452">
    <property type="entry name" value="BZIP46-like"/>
</dbReference>
<dbReference type="GO" id="GO:0003700">
    <property type="term" value="F:DNA-binding transcription factor activity"/>
    <property type="evidence" value="ECO:0007669"/>
    <property type="project" value="InterPro"/>
</dbReference>
<dbReference type="InterPro" id="IPR004827">
    <property type="entry name" value="bZIP"/>
</dbReference>
<keyword evidence="6" id="KW-1185">Reference proteome</keyword>
<protein>
    <submittedName>
        <fullName evidence="7 8">BZIP transcription factor 27-like</fullName>
    </submittedName>
</protein>
<dbReference type="RefSeq" id="XP_022137620.1">
    <property type="nucleotide sequence ID" value="XM_022281928.1"/>
</dbReference>
<dbReference type="AlphaFoldDB" id="A0A6J1C756"/>
<dbReference type="PROSITE" id="PS00036">
    <property type="entry name" value="BZIP_BASIC"/>
    <property type="match status" value="1"/>
</dbReference>
<reference evidence="7 8" key="1">
    <citation type="submission" date="2025-04" db="UniProtKB">
        <authorList>
            <consortium name="RefSeq"/>
        </authorList>
    </citation>
    <scope>IDENTIFICATION</scope>
    <source>
        <strain evidence="7 8">OHB3-1</strain>
    </source>
</reference>
<evidence type="ECO:0000256" key="2">
    <source>
        <dbReference type="ARBA" id="ARBA00023125"/>
    </source>
</evidence>
<comment type="subcellular location">
    <subcellularLocation>
        <location evidence="1">Nucleus</location>
    </subcellularLocation>
</comment>
<dbReference type="OrthoDB" id="644067at2759"/>
<dbReference type="GO" id="GO:0005634">
    <property type="term" value="C:nucleus"/>
    <property type="evidence" value="ECO:0007669"/>
    <property type="project" value="UniProtKB-SubCell"/>
</dbReference>
<dbReference type="GO" id="GO:0003677">
    <property type="term" value="F:DNA binding"/>
    <property type="evidence" value="ECO:0007669"/>
    <property type="project" value="UniProtKB-KW"/>
</dbReference>
<dbReference type="RefSeq" id="XP_022137612.1">
    <property type="nucleotide sequence ID" value="XM_022281920.1"/>
</dbReference>
<name>A0A6J1C756_MOMCH</name>
<dbReference type="Pfam" id="PF00170">
    <property type="entry name" value="bZIP_1"/>
    <property type="match status" value="1"/>
</dbReference>
<dbReference type="PANTHER" id="PTHR22952:SF404">
    <property type="entry name" value="BZIP DOMAIN-CONTAINING PROTEIN"/>
    <property type="match status" value="1"/>
</dbReference>
<dbReference type="PANTHER" id="PTHR22952">
    <property type="entry name" value="CAMP-RESPONSE ELEMENT BINDING PROTEIN-RELATED"/>
    <property type="match status" value="1"/>
</dbReference>
<dbReference type="SMART" id="SM00338">
    <property type="entry name" value="BRLZ"/>
    <property type="match status" value="1"/>
</dbReference>
<evidence type="ECO:0000256" key="3">
    <source>
        <dbReference type="ARBA" id="ARBA00023242"/>
    </source>
</evidence>
<dbReference type="Proteomes" id="UP000504603">
    <property type="component" value="Unplaced"/>
</dbReference>
<feature type="compositionally biased region" description="Low complexity" evidence="4">
    <location>
        <begin position="109"/>
        <end position="118"/>
    </location>
</feature>
<dbReference type="GeneID" id="111009009"/>
<dbReference type="FunFam" id="1.20.5.170:FF:000036">
    <property type="entry name" value="ABSCISIC ACID-INSENSITIVE 5-like protein 2"/>
    <property type="match status" value="1"/>
</dbReference>
<feature type="region of interest" description="Disordered" evidence="4">
    <location>
        <begin position="109"/>
        <end position="162"/>
    </location>
</feature>
<evidence type="ECO:0000256" key="4">
    <source>
        <dbReference type="SAM" id="MobiDB-lite"/>
    </source>
</evidence>
<proteinExistence type="predicted"/>
<organism evidence="6 8">
    <name type="scientific">Momordica charantia</name>
    <name type="common">Bitter gourd</name>
    <name type="synonym">Balsam pear</name>
    <dbReference type="NCBI Taxonomy" id="3673"/>
    <lineage>
        <taxon>Eukaryota</taxon>
        <taxon>Viridiplantae</taxon>
        <taxon>Streptophyta</taxon>
        <taxon>Embryophyta</taxon>
        <taxon>Tracheophyta</taxon>
        <taxon>Spermatophyta</taxon>
        <taxon>Magnoliopsida</taxon>
        <taxon>eudicotyledons</taxon>
        <taxon>Gunneridae</taxon>
        <taxon>Pentapetalae</taxon>
        <taxon>rosids</taxon>
        <taxon>fabids</taxon>
        <taxon>Cucurbitales</taxon>
        <taxon>Cucurbitaceae</taxon>
        <taxon>Momordiceae</taxon>
        <taxon>Momordica</taxon>
    </lineage>
</organism>
<keyword evidence="3" id="KW-0539">Nucleus</keyword>
<evidence type="ECO:0000259" key="5">
    <source>
        <dbReference type="PROSITE" id="PS50217"/>
    </source>
</evidence>
<evidence type="ECO:0000313" key="7">
    <source>
        <dbReference type="RefSeq" id="XP_022137612.1"/>
    </source>
</evidence>
<dbReference type="PROSITE" id="PS50217">
    <property type="entry name" value="BZIP"/>
    <property type="match status" value="1"/>
</dbReference>
<feature type="compositionally biased region" description="Basic and acidic residues" evidence="4">
    <location>
        <begin position="131"/>
        <end position="142"/>
    </location>
</feature>
<sequence>MNLDELVLRNVMSVEEAEAELAHDSSSSSPAAAAATASLFLRKRNGDNHVEPPQPDPMADVLVSAEGMDWVHYQRALLIDSKLPVSQTVYNHGSVPDIGVYNLQTMSMPTPTSASSNSDFQAGNSGRKRRQLDDMKEKTIERRQRRMIKNRESAARSRARKQAYTNQLEHEVLCLRKTNSWLRKQEEVERMFLSNPIPTPKYQLRRTSSASF</sequence>
<evidence type="ECO:0000313" key="8">
    <source>
        <dbReference type="RefSeq" id="XP_022137620.1"/>
    </source>
</evidence>
<evidence type="ECO:0000313" key="6">
    <source>
        <dbReference type="Proteomes" id="UP000504603"/>
    </source>
</evidence>
<dbReference type="GO" id="GO:0045893">
    <property type="term" value="P:positive regulation of DNA-templated transcription"/>
    <property type="evidence" value="ECO:0007669"/>
    <property type="project" value="InterPro"/>
</dbReference>
<dbReference type="Gene3D" id="1.20.5.170">
    <property type="match status" value="1"/>
</dbReference>
<accession>A0A6J1C756</accession>